<sequence>MAKWILESDHSSASFAVRHMMVTWVRGIFTKVSGTLVFDPLNVAASAVEVEIAAASLFTGVAKRDQHLKSADFLDTDKYPSITFKSTRVEPVALDHAWVYGDLTIRGVSRPVVLDAHWSGPAFFQDEGTLYTSYGFRGKTMINREDFGMTWNTAMAHGGVMVGRQVYLRVDSEADLVED</sequence>
<dbReference type="PANTHER" id="PTHR34406:SF1">
    <property type="entry name" value="PROTEIN YCEI"/>
    <property type="match status" value="1"/>
</dbReference>
<dbReference type="InterPro" id="IPR036761">
    <property type="entry name" value="TTHA0802/YceI-like_sf"/>
</dbReference>
<dbReference type="EMBL" id="DTMF01000347">
    <property type="protein sequence ID" value="HGF35569.1"/>
    <property type="molecule type" value="Genomic_DNA"/>
</dbReference>
<evidence type="ECO:0000259" key="1">
    <source>
        <dbReference type="SMART" id="SM00867"/>
    </source>
</evidence>
<organism evidence="2">
    <name type="scientific">Desulfobacca acetoxidans</name>
    <dbReference type="NCBI Taxonomy" id="60893"/>
    <lineage>
        <taxon>Bacteria</taxon>
        <taxon>Pseudomonadati</taxon>
        <taxon>Thermodesulfobacteriota</taxon>
        <taxon>Desulfobaccia</taxon>
        <taxon>Desulfobaccales</taxon>
        <taxon>Desulfobaccaceae</taxon>
        <taxon>Desulfobacca</taxon>
    </lineage>
</organism>
<dbReference type="Gene3D" id="2.40.128.110">
    <property type="entry name" value="Lipid/polyisoprenoid-binding, YceI-like"/>
    <property type="match status" value="1"/>
</dbReference>
<dbReference type="Pfam" id="PF04264">
    <property type="entry name" value="YceI"/>
    <property type="match status" value="1"/>
</dbReference>
<reference evidence="2" key="1">
    <citation type="journal article" date="2020" name="mSystems">
        <title>Genome- and Community-Level Interaction Insights into Carbon Utilization and Element Cycling Functions of Hydrothermarchaeota in Hydrothermal Sediment.</title>
        <authorList>
            <person name="Zhou Z."/>
            <person name="Liu Y."/>
            <person name="Xu W."/>
            <person name="Pan J."/>
            <person name="Luo Z.H."/>
            <person name="Li M."/>
        </authorList>
    </citation>
    <scope>NUCLEOTIDE SEQUENCE [LARGE SCALE GENOMIC DNA]</scope>
    <source>
        <strain evidence="2">SpSt-897</strain>
    </source>
</reference>
<dbReference type="PANTHER" id="PTHR34406">
    <property type="entry name" value="PROTEIN YCEI"/>
    <property type="match status" value="1"/>
</dbReference>
<feature type="domain" description="Lipid/polyisoprenoid-binding YceI-like" evidence="1">
    <location>
        <begin position="3"/>
        <end position="175"/>
    </location>
</feature>
<evidence type="ECO:0000313" key="2">
    <source>
        <dbReference type="EMBL" id="HGF35569.1"/>
    </source>
</evidence>
<dbReference type="SMART" id="SM00867">
    <property type="entry name" value="YceI"/>
    <property type="match status" value="1"/>
</dbReference>
<dbReference type="AlphaFoldDB" id="A0A7C3Z369"/>
<protein>
    <submittedName>
        <fullName evidence="2">Polyisoprenoid-binding protein</fullName>
    </submittedName>
</protein>
<dbReference type="SUPFAM" id="SSF101874">
    <property type="entry name" value="YceI-like"/>
    <property type="match status" value="1"/>
</dbReference>
<accession>A0A7C3Z369</accession>
<comment type="caution">
    <text evidence="2">The sequence shown here is derived from an EMBL/GenBank/DDBJ whole genome shotgun (WGS) entry which is preliminary data.</text>
</comment>
<dbReference type="InterPro" id="IPR007372">
    <property type="entry name" value="Lipid/polyisoprenoid-bd_YceI"/>
</dbReference>
<name>A0A7C3Z369_9BACT</name>
<proteinExistence type="predicted"/>
<gene>
    <name evidence="2" type="ORF">ENW96_14515</name>
</gene>